<reference evidence="2 3" key="1">
    <citation type="submission" date="2018-08" db="EMBL/GenBank/DDBJ databases">
        <title>A genome reference for cultivated species of the human gut microbiota.</title>
        <authorList>
            <person name="Zou Y."/>
            <person name="Xue W."/>
            <person name="Luo G."/>
        </authorList>
    </citation>
    <scope>NUCLEOTIDE SEQUENCE [LARGE SCALE GENOMIC DNA]</scope>
    <source>
        <strain evidence="2 3">AM28-23</strain>
    </source>
</reference>
<evidence type="ECO:0000313" key="2">
    <source>
        <dbReference type="EMBL" id="RHE41762.1"/>
    </source>
</evidence>
<sequence length="44" mass="4711">MLSNRYPATGGGVVSLENIAISFLISCLASIAAYYVCKWLDGDK</sequence>
<organism evidence="2 3">
    <name type="scientific">Blautia obeum</name>
    <dbReference type="NCBI Taxonomy" id="40520"/>
    <lineage>
        <taxon>Bacteria</taxon>
        <taxon>Bacillati</taxon>
        <taxon>Bacillota</taxon>
        <taxon>Clostridia</taxon>
        <taxon>Lachnospirales</taxon>
        <taxon>Lachnospiraceae</taxon>
        <taxon>Blautia</taxon>
    </lineage>
</organism>
<accession>A0A414JB85</accession>
<comment type="caution">
    <text evidence="2">The sequence shown here is derived from an EMBL/GenBank/DDBJ whole genome shotgun (WGS) entry which is preliminary data.</text>
</comment>
<feature type="transmembrane region" description="Helical" evidence="1">
    <location>
        <begin position="20"/>
        <end position="37"/>
    </location>
</feature>
<protein>
    <submittedName>
        <fullName evidence="2">Nitrate reductase</fullName>
    </submittedName>
</protein>
<keyword evidence="1" id="KW-0472">Membrane</keyword>
<evidence type="ECO:0000313" key="3">
    <source>
        <dbReference type="Proteomes" id="UP000283745"/>
    </source>
</evidence>
<evidence type="ECO:0000256" key="1">
    <source>
        <dbReference type="SAM" id="Phobius"/>
    </source>
</evidence>
<dbReference type="EMBL" id="QSKF01000001">
    <property type="protein sequence ID" value="RHE41762.1"/>
    <property type="molecule type" value="Genomic_DNA"/>
</dbReference>
<name>A0A414JB85_9FIRM</name>
<dbReference type="AlphaFoldDB" id="A0A414JB85"/>
<proteinExistence type="predicted"/>
<gene>
    <name evidence="2" type="ORF">DW740_00110</name>
</gene>
<keyword evidence="1" id="KW-1133">Transmembrane helix</keyword>
<keyword evidence="1" id="KW-0812">Transmembrane</keyword>
<dbReference type="Proteomes" id="UP000283745">
    <property type="component" value="Unassembled WGS sequence"/>
</dbReference>